<evidence type="ECO:0000256" key="3">
    <source>
        <dbReference type="ARBA" id="ARBA00023163"/>
    </source>
</evidence>
<keyword evidence="3" id="KW-0804">Transcription</keyword>
<dbReference type="InterPro" id="IPR036388">
    <property type="entry name" value="WH-like_DNA-bd_sf"/>
</dbReference>
<dbReference type="SUPFAM" id="SSF46785">
    <property type="entry name" value="Winged helix' DNA-binding domain"/>
    <property type="match status" value="1"/>
</dbReference>
<dbReference type="Proteomes" id="UP000318405">
    <property type="component" value="Unassembled WGS sequence"/>
</dbReference>
<protein>
    <submittedName>
        <fullName evidence="5">MarR family transcriptional regulator</fullName>
    </submittedName>
</protein>
<dbReference type="Pfam" id="PF01047">
    <property type="entry name" value="MarR"/>
    <property type="match status" value="1"/>
</dbReference>
<evidence type="ECO:0000256" key="2">
    <source>
        <dbReference type="ARBA" id="ARBA00023125"/>
    </source>
</evidence>
<dbReference type="InterPro" id="IPR000835">
    <property type="entry name" value="HTH_MarR-typ"/>
</dbReference>
<dbReference type="AlphaFoldDB" id="A0A556B0J1"/>
<dbReference type="PROSITE" id="PS50995">
    <property type="entry name" value="HTH_MARR_2"/>
    <property type="match status" value="1"/>
</dbReference>
<evidence type="ECO:0000259" key="4">
    <source>
        <dbReference type="PROSITE" id="PS50995"/>
    </source>
</evidence>
<evidence type="ECO:0000313" key="6">
    <source>
        <dbReference type="Proteomes" id="UP000318405"/>
    </source>
</evidence>
<dbReference type="Gene3D" id="1.10.10.10">
    <property type="entry name" value="Winged helix-like DNA-binding domain superfamily/Winged helix DNA-binding domain"/>
    <property type="match status" value="1"/>
</dbReference>
<dbReference type="PANTHER" id="PTHR42756">
    <property type="entry name" value="TRANSCRIPTIONAL REGULATOR, MARR"/>
    <property type="match status" value="1"/>
</dbReference>
<comment type="caution">
    <text evidence="5">The sequence shown here is derived from an EMBL/GenBank/DDBJ whole genome shotgun (WGS) entry which is preliminary data.</text>
</comment>
<proteinExistence type="predicted"/>
<dbReference type="GO" id="GO:0003677">
    <property type="term" value="F:DNA binding"/>
    <property type="evidence" value="ECO:0007669"/>
    <property type="project" value="UniProtKB-KW"/>
</dbReference>
<accession>A0A556B0J1</accession>
<dbReference type="GO" id="GO:0003700">
    <property type="term" value="F:DNA-binding transcription factor activity"/>
    <property type="evidence" value="ECO:0007669"/>
    <property type="project" value="InterPro"/>
</dbReference>
<keyword evidence="1" id="KW-0805">Transcription regulation</keyword>
<dbReference type="EMBL" id="VLTJ01000004">
    <property type="protein sequence ID" value="TSH98690.1"/>
    <property type="molecule type" value="Genomic_DNA"/>
</dbReference>
<feature type="domain" description="HTH marR-type" evidence="4">
    <location>
        <begin position="1"/>
        <end position="143"/>
    </location>
</feature>
<organism evidence="5 6">
    <name type="scientific">Verticiella sediminum</name>
    <dbReference type="NCBI Taxonomy" id="1247510"/>
    <lineage>
        <taxon>Bacteria</taxon>
        <taxon>Pseudomonadati</taxon>
        <taxon>Pseudomonadota</taxon>
        <taxon>Betaproteobacteria</taxon>
        <taxon>Burkholderiales</taxon>
        <taxon>Alcaligenaceae</taxon>
        <taxon>Verticiella</taxon>
    </lineage>
</organism>
<name>A0A556B0J1_9BURK</name>
<keyword evidence="2" id="KW-0238">DNA-binding</keyword>
<dbReference type="PRINTS" id="PR00598">
    <property type="entry name" value="HTHMARR"/>
</dbReference>
<dbReference type="OrthoDB" id="117723at2"/>
<reference evidence="5 6" key="1">
    <citation type="submission" date="2019-07" db="EMBL/GenBank/DDBJ databases">
        <title>Qingshengfaniella alkalisoli gen. nov., sp. nov., isolated from saline soil.</title>
        <authorList>
            <person name="Xu L."/>
            <person name="Huang X.-X."/>
            <person name="Sun J.-Q."/>
        </authorList>
    </citation>
    <scope>NUCLEOTIDE SEQUENCE [LARGE SCALE GENOMIC DNA]</scope>
    <source>
        <strain evidence="5 6">DSM 27279</strain>
    </source>
</reference>
<gene>
    <name evidence="5" type="ORF">FOZ76_01975</name>
</gene>
<dbReference type="SMART" id="SM00347">
    <property type="entry name" value="HTH_MARR"/>
    <property type="match status" value="1"/>
</dbReference>
<dbReference type="PANTHER" id="PTHR42756:SF1">
    <property type="entry name" value="TRANSCRIPTIONAL REPRESSOR OF EMRAB OPERON"/>
    <property type="match status" value="1"/>
</dbReference>
<evidence type="ECO:0000256" key="1">
    <source>
        <dbReference type="ARBA" id="ARBA00023015"/>
    </source>
</evidence>
<keyword evidence="6" id="KW-1185">Reference proteome</keyword>
<evidence type="ECO:0000313" key="5">
    <source>
        <dbReference type="EMBL" id="TSH98690.1"/>
    </source>
</evidence>
<sequence length="147" mass="16216">MVDAVRLGWFEFATGFHLRKAQEASFAAFKRLVGGIDIRVGHFATLMLIGENPGINQTTLGRAVGRDKSSLTPILDDLVERGLVARKRSVQDRRRYGLTLTEEGEAMRATLAASATEHEKALAACVSPDDLAHFVRILKRIARIMPD</sequence>
<dbReference type="InterPro" id="IPR036390">
    <property type="entry name" value="WH_DNA-bd_sf"/>
</dbReference>